<protein>
    <recommendedName>
        <fullName evidence="3">GDSL esterase/lipase</fullName>
    </recommendedName>
</protein>
<gene>
    <name evidence="1" type="ORF">MANES_14G107500v8</name>
</gene>
<dbReference type="PANTHER" id="PTHR45642">
    <property type="entry name" value="GDSL ESTERASE/LIPASE EXL3"/>
    <property type="match status" value="1"/>
</dbReference>
<reference evidence="2" key="1">
    <citation type="journal article" date="2016" name="Nat. Biotechnol.">
        <title>Sequencing wild and cultivated cassava and related species reveals extensive interspecific hybridization and genetic diversity.</title>
        <authorList>
            <person name="Bredeson J.V."/>
            <person name="Lyons J.B."/>
            <person name="Prochnik S.E."/>
            <person name="Wu G.A."/>
            <person name="Ha C.M."/>
            <person name="Edsinger-Gonzales E."/>
            <person name="Grimwood J."/>
            <person name="Schmutz J."/>
            <person name="Rabbi I.Y."/>
            <person name="Egesi C."/>
            <person name="Nauluvula P."/>
            <person name="Lebot V."/>
            <person name="Ndunguru J."/>
            <person name="Mkamilo G."/>
            <person name="Bart R.S."/>
            <person name="Setter T.L."/>
            <person name="Gleadow R.M."/>
            <person name="Kulakow P."/>
            <person name="Ferguson M.E."/>
            <person name="Rounsley S."/>
            <person name="Rokhsar D.S."/>
        </authorList>
    </citation>
    <scope>NUCLEOTIDE SEQUENCE [LARGE SCALE GENOMIC DNA]</scope>
    <source>
        <strain evidence="2">cv. AM560-2</strain>
    </source>
</reference>
<name>A0A2C9UKC1_MANES</name>
<evidence type="ECO:0000313" key="2">
    <source>
        <dbReference type="Proteomes" id="UP000091857"/>
    </source>
</evidence>
<accession>A0A2C9UKC1</accession>
<dbReference type="EMBL" id="CM004400">
    <property type="protein sequence ID" value="OAY31419.2"/>
    <property type="molecule type" value="Genomic_DNA"/>
</dbReference>
<dbReference type="InterPro" id="IPR050592">
    <property type="entry name" value="GDSL_lipolytic_enzyme"/>
</dbReference>
<organism evidence="1 2">
    <name type="scientific">Manihot esculenta</name>
    <name type="common">Cassava</name>
    <name type="synonym">Jatropha manihot</name>
    <dbReference type="NCBI Taxonomy" id="3983"/>
    <lineage>
        <taxon>Eukaryota</taxon>
        <taxon>Viridiplantae</taxon>
        <taxon>Streptophyta</taxon>
        <taxon>Embryophyta</taxon>
        <taxon>Tracheophyta</taxon>
        <taxon>Spermatophyta</taxon>
        <taxon>Magnoliopsida</taxon>
        <taxon>eudicotyledons</taxon>
        <taxon>Gunneridae</taxon>
        <taxon>Pentapetalae</taxon>
        <taxon>rosids</taxon>
        <taxon>fabids</taxon>
        <taxon>Malpighiales</taxon>
        <taxon>Euphorbiaceae</taxon>
        <taxon>Crotonoideae</taxon>
        <taxon>Manihoteae</taxon>
        <taxon>Manihot</taxon>
    </lineage>
</organism>
<dbReference type="PANTHER" id="PTHR45642:SF32">
    <property type="entry name" value="GDSL-LIKE LIPASE_ACYLHYDROLASE"/>
    <property type="match status" value="1"/>
</dbReference>
<evidence type="ECO:0008006" key="3">
    <source>
        <dbReference type="Google" id="ProtNLM"/>
    </source>
</evidence>
<proteinExistence type="predicted"/>
<dbReference type="Proteomes" id="UP000091857">
    <property type="component" value="Chromosome 14"/>
</dbReference>
<keyword evidence="2" id="KW-1185">Reference proteome</keyword>
<comment type="caution">
    <text evidence="1">The sequence shown here is derived from an EMBL/GenBank/DDBJ whole genome shotgun (WGS) entry which is preliminary data.</text>
</comment>
<dbReference type="AlphaFoldDB" id="A0A2C9UKC1"/>
<sequence>MDPPPAQPPPAPPLSTATTSAATTTAATASALPSHLPTNNSAATYPESIDSSPRSRNTDSYFDDPPPLASKLRLMCSYGGHIVPRPHDKSLCYVGGDTRIVVVDRHTNLSSLSSRLSNTLLNGRPFTLKYQLPSEDLDSLISVTTDEDLENMIDEYDRTNNNAANSSKPSRLRLFLFPLKPESSQSIGPILENSAKSEDWFFNALNGATGLLNRGFSDSASVNCLLGLDDDGLNGNNNLDVVGGGGGGVRDVEGSQKNAKQGQDVHSVPDSPMLETTSSFGSTSSSPSLANLPPIRVHVEDGGGGGVRGMQDQKVVGIEEQFAQITVGGGSGVVGQKQDEGFMVLSSPPPMPVSITVSGVPVGSPVVVGEYQNRVISDDERSDHGVPVGYRKPPPPQTQPQALAPQTQQKSSGGGSGGAFDLPSPDSVSSDSSLSSAVNRQKPMIYQDQVMQIQSGISRVPANPVDPKLNISDPNPRIQMQHQVQDSGYVLQPQFEQQQQQPQQFIHAGAHYLQHHPTGGMPISAYYPVYTPQQQHQYPVYYIPARQTQAYNMPLQQSNINEPSPTVPSNRPQTPPNPTMGPAPATYNPMRNAPVAKPEMANAGMYRTAASGAPQLVQVPSSQHQQQYVGYSQSVAPTSSGPANYAYEFADPAHAQIYYTQPLAPSMSSHYQTMTAAAAVVLPETSAQLPTDNIKQQIRTSQPI</sequence>
<dbReference type="STRING" id="3983.A0A2C9UKC1"/>
<dbReference type="InterPro" id="IPR036514">
    <property type="entry name" value="SGNH_hydro_sf"/>
</dbReference>
<evidence type="ECO:0000313" key="1">
    <source>
        <dbReference type="EMBL" id="OAY31419.2"/>
    </source>
</evidence>
<dbReference type="Gene3D" id="3.40.50.1110">
    <property type="entry name" value="SGNH hydrolase"/>
    <property type="match status" value="1"/>
</dbReference>